<evidence type="ECO:0000313" key="2">
    <source>
        <dbReference type="Proteomes" id="UP000287467"/>
    </source>
</evidence>
<gene>
    <name evidence="1" type="ORF">CSW14_08560</name>
</gene>
<feature type="non-terminal residue" evidence="1">
    <location>
        <position position="1"/>
    </location>
</feature>
<dbReference type="EMBL" id="PEMW01000287">
    <property type="protein sequence ID" value="RTI52997.1"/>
    <property type="molecule type" value="Genomic_DNA"/>
</dbReference>
<name>A0A430VLA0_THESC</name>
<proteinExistence type="predicted"/>
<organism evidence="1 2">
    <name type="scientific">Thermus scotoductus</name>
    <dbReference type="NCBI Taxonomy" id="37636"/>
    <lineage>
        <taxon>Bacteria</taxon>
        <taxon>Thermotogati</taxon>
        <taxon>Deinococcota</taxon>
        <taxon>Deinococci</taxon>
        <taxon>Thermales</taxon>
        <taxon>Thermaceae</taxon>
        <taxon>Thermus</taxon>
    </lineage>
</organism>
<sequence length="53" mass="5510">PGSSRATADDLIRLASLASTLAKGRPEKMALGEEVNLPNTRALEAESFPGSGR</sequence>
<dbReference type="AlphaFoldDB" id="A0A430VLA0"/>
<reference evidence="1 2" key="1">
    <citation type="journal article" date="2019" name="Extremophiles">
        <title>Biogeography of thermophiles and predominance of Thermus scotoductus in domestic water heaters.</title>
        <authorList>
            <person name="Wilpiszeski R.L."/>
            <person name="Zhang Z."/>
            <person name="House C.H."/>
        </authorList>
    </citation>
    <scope>NUCLEOTIDE SEQUENCE [LARGE SCALE GENOMIC DNA]</scope>
    <source>
        <strain evidence="1 2">1_S1</strain>
    </source>
</reference>
<protein>
    <submittedName>
        <fullName evidence="1">GGDEF domain-containing protein</fullName>
    </submittedName>
</protein>
<accession>A0A430VLA0</accession>
<comment type="caution">
    <text evidence="1">The sequence shown here is derived from an EMBL/GenBank/DDBJ whole genome shotgun (WGS) entry which is preliminary data.</text>
</comment>
<evidence type="ECO:0000313" key="1">
    <source>
        <dbReference type="EMBL" id="RTI52997.1"/>
    </source>
</evidence>
<dbReference type="Proteomes" id="UP000287467">
    <property type="component" value="Unassembled WGS sequence"/>
</dbReference>